<evidence type="ECO:0000313" key="3">
    <source>
        <dbReference type="EMBL" id="MFN0290235.1"/>
    </source>
</evidence>
<name>A0ABW9JCW3_9SPHI</name>
<feature type="domain" description="Polysaccharide export protein N-terminal" evidence="2">
    <location>
        <begin position="54"/>
        <end position="149"/>
    </location>
</feature>
<sequence>MIYRNKLKFSYTILCLVGFLMMSSCISNKRIVYLQKNKNDNALNEDVLIKYNIPVYRLQYNDIVDVQIKTSIPEMNAVFGLRNPDETVNVSNQAGVMQSGGDAYYMTGYTLNQQGEIKLPFIGKLAIGGLTLEETESKITERLGAYFKKATEETLYVKVKLGGIRFSTFGEFNKPGRYVILQERLTIFEAIANSGDMTLLAKRSKVLLLRQYPEGTKIHVLNLNDRDIIKSPYYFIQPNDQLYAEPMKVRQYGAGANTGQTIQILVTILSAAALIVGLTK</sequence>
<evidence type="ECO:0000259" key="2">
    <source>
        <dbReference type="Pfam" id="PF02563"/>
    </source>
</evidence>
<keyword evidence="1" id="KW-0732">Signal</keyword>
<evidence type="ECO:0000313" key="4">
    <source>
        <dbReference type="Proteomes" id="UP001517367"/>
    </source>
</evidence>
<accession>A0ABW9JCW3</accession>
<dbReference type="Gene3D" id="3.10.560.10">
    <property type="entry name" value="Outer membrane lipoprotein wza domain like"/>
    <property type="match status" value="1"/>
</dbReference>
<evidence type="ECO:0000256" key="1">
    <source>
        <dbReference type="ARBA" id="ARBA00022729"/>
    </source>
</evidence>
<comment type="caution">
    <text evidence="3">The sequence shown here is derived from an EMBL/GenBank/DDBJ whole genome shotgun (WGS) entry which is preliminary data.</text>
</comment>
<protein>
    <submittedName>
        <fullName evidence="3">Polysaccharide biosynthesis/export family protein</fullName>
    </submittedName>
</protein>
<dbReference type="InterPro" id="IPR003715">
    <property type="entry name" value="Poly_export_N"/>
</dbReference>
<dbReference type="Pfam" id="PF02563">
    <property type="entry name" value="Poly_export"/>
    <property type="match status" value="1"/>
</dbReference>
<dbReference type="PANTHER" id="PTHR33619">
    <property type="entry name" value="POLYSACCHARIDE EXPORT PROTEIN GFCE-RELATED"/>
    <property type="match status" value="1"/>
</dbReference>
<dbReference type="PANTHER" id="PTHR33619:SF3">
    <property type="entry name" value="POLYSACCHARIDE EXPORT PROTEIN GFCE-RELATED"/>
    <property type="match status" value="1"/>
</dbReference>
<gene>
    <name evidence="3" type="ORF">E5L68_002470</name>
</gene>
<dbReference type="Gene3D" id="3.30.1950.10">
    <property type="entry name" value="wza like domain"/>
    <property type="match status" value="1"/>
</dbReference>
<organism evidence="3 4">
    <name type="scientific">Pedobacter helvus</name>
    <dbReference type="NCBI Taxonomy" id="2563444"/>
    <lineage>
        <taxon>Bacteria</taxon>
        <taxon>Pseudomonadati</taxon>
        <taxon>Bacteroidota</taxon>
        <taxon>Sphingobacteriia</taxon>
        <taxon>Sphingobacteriales</taxon>
        <taxon>Sphingobacteriaceae</taxon>
        <taxon>Pedobacter</taxon>
    </lineage>
</organism>
<dbReference type="Proteomes" id="UP001517367">
    <property type="component" value="Unassembled WGS sequence"/>
</dbReference>
<reference evidence="3 4" key="1">
    <citation type="submission" date="2024-12" db="EMBL/GenBank/DDBJ databases">
        <authorList>
            <person name="Hu S."/>
        </authorList>
    </citation>
    <scope>NUCLEOTIDE SEQUENCE [LARGE SCALE GENOMIC DNA]</scope>
    <source>
        <strain evidence="3 4">P-25</strain>
    </source>
</reference>
<proteinExistence type="predicted"/>
<dbReference type="PROSITE" id="PS51257">
    <property type="entry name" value="PROKAR_LIPOPROTEIN"/>
    <property type="match status" value="1"/>
</dbReference>
<dbReference type="EMBL" id="SRMP02000001">
    <property type="protein sequence ID" value="MFN0290235.1"/>
    <property type="molecule type" value="Genomic_DNA"/>
</dbReference>
<dbReference type="InterPro" id="IPR049712">
    <property type="entry name" value="Poly_export"/>
</dbReference>
<keyword evidence="4" id="KW-1185">Reference proteome</keyword>